<dbReference type="eggNOG" id="KOG3379">
    <property type="taxonomic scope" value="Eukaryota"/>
</dbReference>
<feature type="binding site" evidence="5">
    <location>
        <position position="26"/>
    </location>
    <ligand>
        <name>substrate</name>
    </ligand>
</feature>
<dbReference type="InterPro" id="IPR039383">
    <property type="entry name" value="FHIT"/>
</dbReference>
<dbReference type="GO" id="GO:0000166">
    <property type="term" value="F:nucleotide binding"/>
    <property type="evidence" value="ECO:0007669"/>
    <property type="project" value="UniProtKB-KW"/>
</dbReference>
<evidence type="ECO:0000256" key="7">
    <source>
        <dbReference type="PROSITE-ProRule" id="PRU00464"/>
    </source>
</evidence>
<dbReference type="PRINTS" id="PR00332">
    <property type="entry name" value="HISTRIAD"/>
</dbReference>
<dbReference type="EMBL" id="JH993017">
    <property type="protein sequence ID" value="EKX42381.1"/>
    <property type="molecule type" value="Genomic_DNA"/>
</dbReference>
<evidence type="ECO:0000313" key="9">
    <source>
        <dbReference type="EMBL" id="EKX42381.1"/>
    </source>
</evidence>
<dbReference type="GeneID" id="17299066"/>
<evidence type="ECO:0000256" key="1">
    <source>
        <dbReference type="ARBA" id="ARBA00022741"/>
    </source>
</evidence>
<sequence length="157" mass="18166">MFGRFFIPEDHIFYRSPSGLSAAFVNLRPIVPGHVLVVPQRVVDREKELDEEESLDLWKTVREVGHRVEEEYKASALNIAVQDGKAAGQSVPHVHFHILPRAVGDFERNDDVYDKIEEFDARPTKLHVPEDSERKDRTFEEMKEEAGRLRRLFAVNT</sequence>
<dbReference type="InterPro" id="IPR051884">
    <property type="entry name" value="Bis(5'-adenosyl)-TPase_reg"/>
</dbReference>
<protein>
    <recommendedName>
        <fullName evidence="8">HIT domain-containing protein</fullName>
    </recommendedName>
</protein>
<evidence type="ECO:0000313" key="10">
    <source>
        <dbReference type="EnsemblProtists" id="EKX42381"/>
    </source>
</evidence>
<feature type="binding site" evidence="5">
    <location>
        <begin position="88"/>
        <end position="91"/>
    </location>
    <ligand>
        <name>substrate</name>
    </ligand>
</feature>
<keyword evidence="2" id="KW-0378">Hydrolase</keyword>
<feature type="domain" description="HIT" evidence="8">
    <location>
        <begin position="1"/>
        <end position="108"/>
    </location>
</feature>
<evidence type="ECO:0000256" key="5">
    <source>
        <dbReference type="PIRSR" id="PIRSR639383-2"/>
    </source>
</evidence>
<keyword evidence="11" id="KW-1185">Reference proteome</keyword>
<dbReference type="KEGG" id="gtt:GUITHDRAFT_73962"/>
<feature type="active site" description="Tele-AMP-histidine intermediate" evidence="3">
    <location>
        <position position="95"/>
    </location>
</feature>
<dbReference type="AlphaFoldDB" id="L1J1K0"/>
<name>L1J1K0_GUITC</name>
<dbReference type="SUPFAM" id="SSF54197">
    <property type="entry name" value="HIT-like"/>
    <property type="match status" value="1"/>
</dbReference>
<reference evidence="11" key="2">
    <citation type="submission" date="2012-11" db="EMBL/GenBank/DDBJ databases">
        <authorList>
            <person name="Kuo A."/>
            <person name="Curtis B.A."/>
            <person name="Tanifuji G."/>
            <person name="Burki F."/>
            <person name="Gruber A."/>
            <person name="Irimia M."/>
            <person name="Maruyama S."/>
            <person name="Arias M.C."/>
            <person name="Ball S.G."/>
            <person name="Gile G.H."/>
            <person name="Hirakawa Y."/>
            <person name="Hopkins J.F."/>
            <person name="Rensing S.A."/>
            <person name="Schmutz J."/>
            <person name="Symeonidi A."/>
            <person name="Elias M."/>
            <person name="Eveleigh R.J."/>
            <person name="Herman E.K."/>
            <person name="Klute M.J."/>
            <person name="Nakayama T."/>
            <person name="Obornik M."/>
            <person name="Reyes-Prieto A."/>
            <person name="Armbrust E.V."/>
            <person name="Aves S.J."/>
            <person name="Beiko R.G."/>
            <person name="Coutinho P."/>
            <person name="Dacks J.B."/>
            <person name="Durnford D.G."/>
            <person name="Fast N.M."/>
            <person name="Green B.R."/>
            <person name="Grisdale C."/>
            <person name="Hempe F."/>
            <person name="Henrissat B."/>
            <person name="Hoppner M.P."/>
            <person name="Ishida K.-I."/>
            <person name="Kim E."/>
            <person name="Koreny L."/>
            <person name="Kroth P.G."/>
            <person name="Liu Y."/>
            <person name="Malik S.-B."/>
            <person name="Maier U.G."/>
            <person name="McRose D."/>
            <person name="Mock T."/>
            <person name="Neilson J.A."/>
            <person name="Onodera N.T."/>
            <person name="Poole A.M."/>
            <person name="Pritham E.J."/>
            <person name="Richards T.A."/>
            <person name="Rocap G."/>
            <person name="Roy S.W."/>
            <person name="Sarai C."/>
            <person name="Schaack S."/>
            <person name="Shirato S."/>
            <person name="Slamovits C.H."/>
            <person name="Spencer D.F."/>
            <person name="Suzuki S."/>
            <person name="Worden A.Z."/>
            <person name="Zauner S."/>
            <person name="Barry K."/>
            <person name="Bell C."/>
            <person name="Bharti A.K."/>
            <person name="Crow J.A."/>
            <person name="Grimwood J."/>
            <person name="Kramer R."/>
            <person name="Lindquist E."/>
            <person name="Lucas S."/>
            <person name="Salamov A."/>
            <person name="McFadden G.I."/>
            <person name="Lane C.E."/>
            <person name="Keeling P.J."/>
            <person name="Gray M.W."/>
            <person name="Grigoriev I.V."/>
            <person name="Archibald J.M."/>
        </authorList>
    </citation>
    <scope>NUCLEOTIDE SEQUENCE</scope>
    <source>
        <strain evidence="11">CCMP2712</strain>
    </source>
</reference>
<organism evidence="9">
    <name type="scientific">Guillardia theta (strain CCMP2712)</name>
    <name type="common">Cryptophyte</name>
    <dbReference type="NCBI Taxonomy" id="905079"/>
    <lineage>
        <taxon>Eukaryota</taxon>
        <taxon>Cryptophyceae</taxon>
        <taxon>Pyrenomonadales</taxon>
        <taxon>Geminigeraceae</taxon>
        <taxon>Guillardia</taxon>
    </lineage>
</organism>
<evidence type="ECO:0000256" key="3">
    <source>
        <dbReference type="PIRSR" id="PIRSR601310-1"/>
    </source>
</evidence>
<dbReference type="PANTHER" id="PTHR46243:SF1">
    <property type="entry name" value="BIS(5'-ADENOSYL)-TRIPHOSPHATASE"/>
    <property type="match status" value="1"/>
</dbReference>
<gene>
    <name evidence="9" type="ORF">GUITHDRAFT_73962</name>
</gene>
<dbReference type="STRING" id="905079.L1J1K0"/>
<dbReference type="Pfam" id="PF01230">
    <property type="entry name" value="HIT"/>
    <property type="match status" value="1"/>
</dbReference>
<dbReference type="InterPro" id="IPR019808">
    <property type="entry name" value="Histidine_triad_CS"/>
</dbReference>
<dbReference type="InterPro" id="IPR036265">
    <property type="entry name" value="HIT-like_sf"/>
</dbReference>
<dbReference type="EnsemblProtists" id="EKX42381">
    <property type="protein sequence ID" value="EKX42381"/>
    <property type="gene ID" value="GUITHDRAFT_73962"/>
</dbReference>
<feature type="binding site" evidence="5">
    <location>
        <position position="97"/>
    </location>
    <ligand>
        <name>substrate</name>
    </ligand>
</feature>
<dbReference type="OMA" id="DAIYGMM"/>
<evidence type="ECO:0000256" key="6">
    <source>
        <dbReference type="PIRSR" id="PIRSR639383-3"/>
    </source>
</evidence>
<dbReference type="InterPro" id="IPR011146">
    <property type="entry name" value="HIT-like"/>
</dbReference>
<dbReference type="OrthoDB" id="680339at2759"/>
<evidence type="ECO:0000256" key="4">
    <source>
        <dbReference type="PIRSR" id="PIRSR601310-3"/>
    </source>
</evidence>
<dbReference type="InterPro" id="IPR001310">
    <property type="entry name" value="Histidine_triad_HIT"/>
</dbReference>
<dbReference type="HOGENOM" id="CLU_056776_7_1_1"/>
<dbReference type="PROSITE" id="PS00892">
    <property type="entry name" value="HIT_1"/>
    <property type="match status" value="1"/>
</dbReference>
<dbReference type="PaxDb" id="55529-EKX42381"/>
<dbReference type="CDD" id="cd01275">
    <property type="entry name" value="FHIT"/>
    <property type="match status" value="1"/>
</dbReference>
<evidence type="ECO:0000259" key="8">
    <source>
        <dbReference type="PROSITE" id="PS51084"/>
    </source>
</evidence>
<dbReference type="FunFam" id="3.30.428.10:FF:000011">
    <property type="entry name" value="Fragile histidine triad"/>
    <property type="match status" value="1"/>
</dbReference>
<reference evidence="10" key="3">
    <citation type="submission" date="2016-03" db="UniProtKB">
        <authorList>
            <consortium name="EnsemblProtists"/>
        </authorList>
    </citation>
    <scope>IDENTIFICATION</scope>
</reference>
<feature type="site" description="Important for induction of apoptosis" evidence="6">
    <location>
        <position position="113"/>
    </location>
</feature>
<evidence type="ECO:0000256" key="2">
    <source>
        <dbReference type="ARBA" id="ARBA00022801"/>
    </source>
</evidence>
<evidence type="ECO:0000313" key="11">
    <source>
        <dbReference type="Proteomes" id="UP000011087"/>
    </source>
</evidence>
<reference evidence="9 11" key="1">
    <citation type="journal article" date="2012" name="Nature">
        <title>Algal genomes reveal evolutionary mosaicism and the fate of nucleomorphs.</title>
        <authorList>
            <consortium name="DOE Joint Genome Institute"/>
            <person name="Curtis B.A."/>
            <person name="Tanifuji G."/>
            <person name="Burki F."/>
            <person name="Gruber A."/>
            <person name="Irimia M."/>
            <person name="Maruyama S."/>
            <person name="Arias M.C."/>
            <person name="Ball S.G."/>
            <person name="Gile G.H."/>
            <person name="Hirakawa Y."/>
            <person name="Hopkins J.F."/>
            <person name="Kuo A."/>
            <person name="Rensing S.A."/>
            <person name="Schmutz J."/>
            <person name="Symeonidi A."/>
            <person name="Elias M."/>
            <person name="Eveleigh R.J."/>
            <person name="Herman E.K."/>
            <person name="Klute M.J."/>
            <person name="Nakayama T."/>
            <person name="Obornik M."/>
            <person name="Reyes-Prieto A."/>
            <person name="Armbrust E.V."/>
            <person name="Aves S.J."/>
            <person name="Beiko R.G."/>
            <person name="Coutinho P."/>
            <person name="Dacks J.B."/>
            <person name="Durnford D.G."/>
            <person name="Fast N.M."/>
            <person name="Green B.R."/>
            <person name="Grisdale C.J."/>
            <person name="Hempel F."/>
            <person name="Henrissat B."/>
            <person name="Hoppner M.P."/>
            <person name="Ishida K."/>
            <person name="Kim E."/>
            <person name="Koreny L."/>
            <person name="Kroth P.G."/>
            <person name="Liu Y."/>
            <person name="Malik S.B."/>
            <person name="Maier U.G."/>
            <person name="McRose D."/>
            <person name="Mock T."/>
            <person name="Neilson J.A."/>
            <person name="Onodera N.T."/>
            <person name="Poole A.M."/>
            <person name="Pritham E.J."/>
            <person name="Richards T.A."/>
            <person name="Rocap G."/>
            <person name="Roy S.W."/>
            <person name="Sarai C."/>
            <person name="Schaack S."/>
            <person name="Shirato S."/>
            <person name="Slamovits C.H."/>
            <person name="Spencer D.F."/>
            <person name="Suzuki S."/>
            <person name="Worden A.Z."/>
            <person name="Zauner S."/>
            <person name="Barry K."/>
            <person name="Bell C."/>
            <person name="Bharti A.K."/>
            <person name="Crow J.A."/>
            <person name="Grimwood J."/>
            <person name="Kramer R."/>
            <person name="Lindquist E."/>
            <person name="Lucas S."/>
            <person name="Salamov A."/>
            <person name="McFadden G.I."/>
            <person name="Lane C.E."/>
            <person name="Keeling P.J."/>
            <person name="Gray M.W."/>
            <person name="Grigoriev I.V."/>
            <person name="Archibald J.M."/>
        </authorList>
    </citation>
    <scope>NUCLEOTIDE SEQUENCE</scope>
    <source>
        <strain evidence="9 11">CCMP2712</strain>
    </source>
</reference>
<dbReference type="Gene3D" id="3.30.428.10">
    <property type="entry name" value="HIT-like"/>
    <property type="match status" value="1"/>
</dbReference>
<feature type="binding site" evidence="5">
    <location>
        <position position="82"/>
    </location>
    <ligand>
        <name>substrate</name>
    </ligand>
</feature>
<dbReference type="PANTHER" id="PTHR46243">
    <property type="entry name" value="BIS(5'-ADENOSYL)-TRIPHOSPHATASE"/>
    <property type="match status" value="1"/>
</dbReference>
<dbReference type="GO" id="GO:0016787">
    <property type="term" value="F:hydrolase activity"/>
    <property type="evidence" value="ECO:0007669"/>
    <property type="project" value="UniProtKB-KW"/>
</dbReference>
<proteinExistence type="predicted"/>
<dbReference type="Proteomes" id="UP000011087">
    <property type="component" value="Unassembled WGS sequence"/>
</dbReference>
<dbReference type="PROSITE" id="PS51084">
    <property type="entry name" value="HIT_2"/>
    <property type="match status" value="1"/>
</dbReference>
<keyword evidence="1" id="KW-0547">Nucleotide-binding</keyword>
<dbReference type="RefSeq" id="XP_005829361.1">
    <property type="nucleotide sequence ID" value="XM_005829304.1"/>
</dbReference>
<feature type="short sequence motif" description="Histidine triad motif" evidence="4 7">
    <location>
        <begin position="93"/>
        <end position="97"/>
    </location>
</feature>
<accession>L1J1K0</accession>